<gene>
    <name evidence="2" type="ORF">SAMN05216313_13246</name>
</gene>
<feature type="transmembrane region" description="Helical" evidence="1">
    <location>
        <begin position="140"/>
        <end position="158"/>
    </location>
</feature>
<keyword evidence="1" id="KW-0472">Membrane</keyword>
<dbReference type="Proteomes" id="UP000198508">
    <property type="component" value="Unassembled WGS sequence"/>
</dbReference>
<name>A0A1I0JM74_9FIRM</name>
<accession>A0A1I0JM74</accession>
<evidence type="ECO:0000313" key="3">
    <source>
        <dbReference type="Proteomes" id="UP000198508"/>
    </source>
</evidence>
<dbReference type="PANTHER" id="PTHR30354:SF11">
    <property type="entry name" value="PERMEASE"/>
    <property type="match status" value="1"/>
</dbReference>
<feature type="transmembrane region" description="Helical" evidence="1">
    <location>
        <begin position="178"/>
        <end position="197"/>
    </location>
</feature>
<dbReference type="AlphaFoldDB" id="A0A1I0JM74"/>
<proteinExistence type="predicted"/>
<feature type="transmembrane region" description="Helical" evidence="1">
    <location>
        <begin position="425"/>
        <end position="449"/>
    </location>
</feature>
<dbReference type="NCBIfam" id="TIGR00791">
    <property type="entry name" value="gntP"/>
    <property type="match status" value="1"/>
</dbReference>
<reference evidence="3" key="1">
    <citation type="submission" date="2016-10" db="EMBL/GenBank/DDBJ databases">
        <authorList>
            <person name="Varghese N."/>
            <person name="Submissions S."/>
        </authorList>
    </citation>
    <scope>NUCLEOTIDE SEQUENCE [LARGE SCALE GENOMIC DNA]</scope>
    <source>
        <strain evidence="3">NLAE-zl-G277</strain>
    </source>
</reference>
<feature type="transmembrane region" description="Helical" evidence="1">
    <location>
        <begin position="29"/>
        <end position="47"/>
    </location>
</feature>
<keyword evidence="1" id="KW-1133">Transmembrane helix</keyword>
<organism evidence="2 3">
    <name type="scientific">Enterocloster lavalensis</name>
    <dbReference type="NCBI Taxonomy" id="460384"/>
    <lineage>
        <taxon>Bacteria</taxon>
        <taxon>Bacillati</taxon>
        <taxon>Bacillota</taxon>
        <taxon>Clostridia</taxon>
        <taxon>Lachnospirales</taxon>
        <taxon>Lachnospiraceae</taxon>
        <taxon>Enterocloster</taxon>
    </lineage>
</organism>
<dbReference type="GO" id="GO:0005886">
    <property type="term" value="C:plasma membrane"/>
    <property type="evidence" value="ECO:0007669"/>
    <property type="project" value="TreeGrafter"/>
</dbReference>
<feature type="transmembrane region" description="Helical" evidence="1">
    <location>
        <begin position="233"/>
        <end position="256"/>
    </location>
</feature>
<keyword evidence="1" id="KW-0812">Transmembrane</keyword>
<dbReference type="GO" id="GO:0015128">
    <property type="term" value="F:gluconate transmembrane transporter activity"/>
    <property type="evidence" value="ECO:0007669"/>
    <property type="project" value="InterPro"/>
</dbReference>
<dbReference type="RefSeq" id="WP_092369509.1">
    <property type="nucleotide sequence ID" value="NZ_DAINWJ010000405.1"/>
</dbReference>
<keyword evidence="3" id="KW-1185">Reference proteome</keyword>
<evidence type="ECO:0000313" key="2">
    <source>
        <dbReference type="EMBL" id="SEU11497.1"/>
    </source>
</evidence>
<dbReference type="PANTHER" id="PTHR30354">
    <property type="entry name" value="GNT FAMILY GLUCONATE TRANSPORTER"/>
    <property type="match status" value="1"/>
</dbReference>
<feature type="transmembrane region" description="Helical" evidence="1">
    <location>
        <begin position="67"/>
        <end position="90"/>
    </location>
</feature>
<dbReference type="Pfam" id="PF02447">
    <property type="entry name" value="GntP_permease"/>
    <property type="match status" value="1"/>
</dbReference>
<protein>
    <submittedName>
        <fullName evidence="2">Gluconate:H+ symporter, GntP family</fullName>
    </submittedName>
</protein>
<sequence>MGLGLLLIVFAVSLVFVLVSIIKFNLHPFLSLLIGGLIMGILAGLPLTQVADGLAAGFGSTMQGIGILIILGVGLGHLLHISGCTSQIAAAMLKLTGQKRAGVAVNLTGYIVSIPVFFDAAFVILVNLVKSLSRKGKIPFVSLVTALSVGLIVTHAMVIPTPGPIAVAGTMGVNIGWFLLYSIVVSLPASLVGGVLYGKYLGGKAEYVDDFANAFDDIEEEEIQESADLPSGALGIFLIFLPIIIILIGTIASMLLEPGTSAYIFFSFIGNKNIALLIGLLAAFFSLRRYVKDSFNDVVTEAATQSGIILAITGAGGAFGAIINLTGIGEKLVGGMAGMTEGAGIAMIVAAFVISQVLRAAQGSTTVALVTTSAIFAPILAGMATVSPILVSLAICAGGIGLSLPNDSGFWVINRFSKFDVPGTIKVWTVGGTIAGLTALVILVVLSMFTGVLPGLL</sequence>
<feature type="transmembrane region" description="Helical" evidence="1">
    <location>
        <begin position="110"/>
        <end position="128"/>
    </location>
</feature>
<dbReference type="STRING" id="460384.SAMN05216313_13246"/>
<dbReference type="InterPro" id="IPR003474">
    <property type="entry name" value="Glcn_transporter"/>
</dbReference>
<dbReference type="EMBL" id="FOIM01000032">
    <property type="protein sequence ID" value="SEU11497.1"/>
    <property type="molecule type" value="Genomic_DNA"/>
</dbReference>
<dbReference type="GeneID" id="93277367"/>
<feature type="transmembrane region" description="Helical" evidence="1">
    <location>
        <begin position="262"/>
        <end position="287"/>
    </location>
</feature>
<feature type="transmembrane region" description="Helical" evidence="1">
    <location>
        <begin position="332"/>
        <end position="354"/>
    </location>
</feature>
<feature type="transmembrane region" description="Helical" evidence="1">
    <location>
        <begin position="308"/>
        <end position="326"/>
    </location>
</feature>
<evidence type="ECO:0000256" key="1">
    <source>
        <dbReference type="SAM" id="Phobius"/>
    </source>
</evidence>